<proteinExistence type="predicted"/>
<dbReference type="PROSITE" id="PS51094">
    <property type="entry name" value="PTS_EIIA_TYPE_2"/>
    <property type="match status" value="1"/>
</dbReference>
<dbReference type="PANTHER" id="PTHR47738:SF1">
    <property type="entry name" value="NITROGEN REGULATORY PROTEIN"/>
    <property type="match status" value="1"/>
</dbReference>
<dbReference type="InterPro" id="IPR002178">
    <property type="entry name" value="PTS_EIIA_type-2_dom"/>
</dbReference>
<dbReference type="GO" id="GO:0008982">
    <property type="term" value="F:protein-N(PI)-phosphohistidine-sugar phosphotransferase activity"/>
    <property type="evidence" value="ECO:0007669"/>
    <property type="project" value="InterPro"/>
</dbReference>
<gene>
    <name evidence="2" type="ORF">SAMN03097708_00461</name>
</gene>
<keyword evidence="3" id="KW-1185">Reference proteome</keyword>
<dbReference type="CDD" id="cd00211">
    <property type="entry name" value="PTS_IIA_fru"/>
    <property type="match status" value="1"/>
</dbReference>
<dbReference type="Gene3D" id="3.40.930.10">
    <property type="entry name" value="Mannitol-specific EII, Chain A"/>
    <property type="match status" value="1"/>
</dbReference>
<name>A0A1G5PNF1_9GAMM</name>
<dbReference type="Proteomes" id="UP000199648">
    <property type="component" value="Unassembled WGS sequence"/>
</dbReference>
<dbReference type="SUPFAM" id="SSF55804">
    <property type="entry name" value="Phoshotransferase/anion transport protein"/>
    <property type="match status" value="1"/>
</dbReference>
<feature type="domain" description="PTS EIIA type-2" evidence="1">
    <location>
        <begin position="5"/>
        <end position="149"/>
    </location>
</feature>
<evidence type="ECO:0000259" key="1">
    <source>
        <dbReference type="PROSITE" id="PS51094"/>
    </source>
</evidence>
<organism evidence="2 3">
    <name type="scientific">Thiohalomonas denitrificans</name>
    <dbReference type="NCBI Taxonomy" id="415747"/>
    <lineage>
        <taxon>Bacteria</taxon>
        <taxon>Pseudomonadati</taxon>
        <taxon>Pseudomonadota</taxon>
        <taxon>Gammaproteobacteria</taxon>
        <taxon>Thiohalomonadales</taxon>
        <taxon>Thiohalomonadaceae</taxon>
        <taxon>Thiohalomonas</taxon>
    </lineage>
</organism>
<evidence type="ECO:0000313" key="2">
    <source>
        <dbReference type="EMBL" id="SCZ50630.1"/>
    </source>
</evidence>
<evidence type="ECO:0000313" key="3">
    <source>
        <dbReference type="Proteomes" id="UP000199648"/>
    </source>
</evidence>
<dbReference type="Pfam" id="PF00359">
    <property type="entry name" value="PTS_EIIA_2"/>
    <property type="match status" value="1"/>
</dbReference>
<accession>A0A1G5PNF1</accession>
<sequence length="154" mass="16961">MELADLLSPSRVSTGLPAASKKRALEKLSGLMAAEDPALTQKDIFDSLLSRERLGSTGLGHGVAIPHGRLKKSQQVLAAFVRLENPVDYDAVDHEPVDLMFALLVPEESTDEHLQLLSQLAQMFSDPELLERLRSASDSDSLYRLIKNWHSTGK</sequence>
<dbReference type="OrthoDB" id="95460at2"/>
<dbReference type="EMBL" id="FMWD01000001">
    <property type="protein sequence ID" value="SCZ50630.1"/>
    <property type="molecule type" value="Genomic_DNA"/>
</dbReference>
<protein>
    <submittedName>
        <fullName evidence="2">PTS IIA-like nitrogen-regulatory protein PtsN</fullName>
    </submittedName>
</protein>
<dbReference type="InterPro" id="IPR016152">
    <property type="entry name" value="PTrfase/Anion_transptr"/>
</dbReference>
<dbReference type="GO" id="GO:0009401">
    <property type="term" value="P:phosphoenolpyruvate-dependent sugar phosphotransferase system"/>
    <property type="evidence" value="ECO:0007669"/>
    <property type="project" value="InterPro"/>
</dbReference>
<dbReference type="InterPro" id="IPR006320">
    <property type="entry name" value="PTS_Nitro_regul"/>
</dbReference>
<dbReference type="RefSeq" id="WP_092992155.1">
    <property type="nucleotide sequence ID" value="NZ_FMWD01000001.1"/>
</dbReference>
<dbReference type="GO" id="GO:0030295">
    <property type="term" value="F:protein kinase activator activity"/>
    <property type="evidence" value="ECO:0007669"/>
    <property type="project" value="TreeGrafter"/>
</dbReference>
<dbReference type="PANTHER" id="PTHR47738">
    <property type="entry name" value="PTS SYSTEM FRUCTOSE-LIKE EIIA COMPONENT-RELATED"/>
    <property type="match status" value="1"/>
</dbReference>
<dbReference type="NCBIfam" id="TIGR01419">
    <property type="entry name" value="nitro_reg_IIA"/>
    <property type="match status" value="1"/>
</dbReference>
<dbReference type="InterPro" id="IPR051541">
    <property type="entry name" value="PTS_SugarTrans_NitroReg"/>
</dbReference>
<dbReference type="AlphaFoldDB" id="A0A1G5PNF1"/>
<dbReference type="STRING" id="415747.SAMN03097708_00461"/>
<reference evidence="2 3" key="1">
    <citation type="submission" date="2016-10" db="EMBL/GenBank/DDBJ databases">
        <authorList>
            <person name="de Groot N.N."/>
        </authorList>
    </citation>
    <scope>NUCLEOTIDE SEQUENCE [LARGE SCALE GENOMIC DNA]</scope>
    <source>
        <strain evidence="2 3">HLD2</strain>
    </source>
</reference>
<dbReference type="PROSITE" id="PS00372">
    <property type="entry name" value="PTS_EIIA_TYPE_2_HIS"/>
    <property type="match status" value="1"/>
</dbReference>